<organism evidence="2 3">
    <name type="scientific">Friedmanniomyces endolithicus</name>
    <dbReference type="NCBI Taxonomy" id="329885"/>
    <lineage>
        <taxon>Eukaryota</taxon>
        <taxon>Fungi</taxon>
        <taxon>Dikarya</taxon>
        <taxon>Ascomycota</taxon>
        <taxon>Pezizomycotina</taxon>
        <taxon>Dothideomycetes</taxon>
        <taxon>Dothideomycetidae</taxon>
        <taxon>Mycosphaerellales</taxon>
        <taxon>Teratosphaeriaceae</taxon>
        <taxon>Friedmanniomyces</taxon>
    </lineage>
</organism>
<dbReference type="Proteomes" id="UP001168146">
    <property type="component" value="Unassembled WGS sequence"/>
</dbReference>
<proteinExistence type="predicted"/>
<gene>
    <name evidence="2" type="ORF">LTR82_016767</name>
</gene>
<dbReference type="SUPFAM" id="SSF55729">
    <property type="entry name" value="Acyl-CoA N-acyltransferases (Nat)"/>
    <property type="match status" value="1"/>
</dbReference>
<evidence type="ECO:0000313" key="2">
    <source>
        <dbReference type="EMBL" id="KAK0305462.1"/>
    </source>
</evidence>
<dbReference type="InterPro" id="IPR016181">
    <property type="entry name" value="Acyl_CoA_acyltransferase"/>
</dbReference>
<dbReference type="EMBL" id="JASUXU010000113">
    <property type="protein sequence ID" value="KAK0305462.1"/>
    <property type="molecule type" value="Genomic_DNA"/>
</dbReference>
<accession>A0AAN6F5W5</accession>
<comment type="caution">
    <text evidence="2">The sequence shown here is derived from an EMBL/GenBank/DDBJ whole genome shotgun (WGS) entry which is preliminary data.</text>
</comment>
<evidence type="ECO:0008006" key="4">
    <source>
        <dbReference type="Google" id="ProtNLM"/>
    </source>
</evidence>
<protein>
    <recommendedName>
        <fullName evidence="4">N-acetyltransferase domain-containing protein</fullName>
    </recommendedName>
</protein>
<reference evidence="2" key="1">
    <citation type="submission" date="2021-12" db="EMBL/GenBank/DDBJ databases">
        <title>Black yeast isolated from Biological Soil Crust.</title>
        <authorList>
            <person name="Kurbessoian T."/>
        </authorList>
    </citation>
    <scope>NUCLEOTIDE SEQUENCE</scope>
    <source>
        <strain evidence="2">CCFEE 5208</strain>
    </source>
</reference>
<evidence type="ECO:0000313" key="3">
    <source>
        <dbReference type="Proteomes" id="UP001168146"/>
    </source>
</evidence>
<dbReference type="PANTHER" id="PTHR43233:SF1">
    <property type="entry name" value="FAMILY N-ACETYLTRANSFERASE, PUTATIVE (AFU_ORTHOLOGUE AFUA_6G03350)-RELATED"/>
    <property type="match status" value="1"/>
</dbReference>
<feature type="region of interest" description="Disordered" evidence="1">
    <location>
        <begin position="105"/>
        <end position="126"/>
    </location>
</feature>
<dbReference type="PANTHER" id="PTHR43233">
    <property type="entry name" value="FAMILY N-ACETYLTRANSFERASE, PUTATIVE (AFU_ORTHOLOGUE AFUA_6G03350)-RELATED"/>
    <property type="match status" value="1"/>
</dbReference>
<dbReference type="Gene3D" id="3.40.630.30">
    <property type="match status" value="1"/>
</dbReference>
<dbReference type="InterPro" id="IPR053144">
    <property type="entry name" value="Acetyltransferase_Butenolide"/>
</dbReference>
<sequence>MSVLGEKRRRIQAVRLRALQFTQSSSGRSYQLHPMEDLNNQSWQREDERGAFFVSTKPNLLDHDFINTAFEDPDMFWATRLPPDQLAKALSQSVTVGLFEVKPAAPPCSTTDEPSSPREGSPTTELPPREALQQIGLARLVTDHVTFAYLSDVYVTPTKRGLGLFPWLIECVKELLRAHPALRRAALLTGSESLSKFYARALGVWDMAEEPRVTIMCRKAFNADGA</sequence>
<name>A0AAN6F5W5_9PEZI</name>
<evidence type="ECO:0000256" key="1">
    <source>
        <dbReference type="SAM" id="MobiDB-lite"/>
    </source>
</evidence>
<dbReference type="AlphaFoldDB" id="A0AAN6F5W5"/>